<comment type="caution">
    <text evidence="1">The sequence shown here is derived from an EMBL/GenBank/DDBJ whole genome shotgun (WGS) entry which is preliminary data.</text>
</comment>
<evidence type="ECO:0000313" key="2">
    <source>
        <dbReference type="Proteomes" id="UP000670527"/>
    </source>
</evidence>
<organism evidence="1 2">
    <name type="scientific">Hymenobacter defluvii</name>
    <dbReference type="NCBI Taxonomy" id="2054411"/>
    <lineage>
        <taxon>Bacteria</taxon>
        <taxon>Pseudomonadati</taxon>
        <taxon>Bacteroidota</taxon>
        <taxon>Cytophagia</taxon>
        <taxon>Cytophagales</taxon>
        <taxon>Hymenobacteraceae</taxon>
        <taxon>Hymenobacter</taxon>
    </lineage>
</organism>
<dbReference type="Proteomes" id="UP000670527">
    <property type="component" value="Unassembled WGS sequence"/>
</dbReference>
<evidence type="ECO:0000313" key="1">
    <source>
        <dbReference type="EMBL" id="MBO3272342.1"/>
    </source>
</evidence>
<accession>A0ABS3TFA9</accession>
<dbReference type="RefSeq" id="WP_208308607.1">
    <property type="nucleotide sequence ID" value="NZ_JAGETX010000011.1"/>
</dbReference>
<gene>
    <name evidence="1" type="ORF">J4D97_16930</name>
</gene>
<name>A0ABS3TFA9_9BACT</name>
<keyword evidence="2" id="KW-1185">Reference proteome</keyword>
<proteinExistence type="predicted"/>
<protein>
    <submittedName>
        <fullName evidence="1">Uncharacterized protein</fullName>
    </submittedName>
</protein>
<dbReference type="EMBL" id="JAGETX010000011">
    <property type="protein sequence ID" value="MBO3272342.1"/>
    <property type="molecule type" value="Genomic_DNA"/>
</dbReference>
<sequence>MAGIEIHGADEKFLDVTLNDVLPCLHAPADIQWRLWVLEAWSAEEWTMEGLSCEAYENAVNDTPGGRPITREQMQQLADAPAQLVNMVLLGSRDFSHVPLTRIDFDQKTALYAACDYVIEIFDSSYVIVYSVDESFIECLCSSLRGVKTIQ</sequence>
<reference evidence="1 2" key="1">
    <citation type="submission" date="2021-03" db="EMBL/GenBank/DDBJ databases">
        <authorList>
            <person name="Kim M.K."/>
        </authorList>
    </citation>
    <scope>NUCLEOTIDE SEQUENCE [LARGE SCALE GENOMIC DNA]</scope>
    <source>
        <strain evidence="1 2">BT507</strain>
    </source>
</reference>